<dbReference type="GO" id="GO:0046872">
    <property type="term" value="F:metal ion binding"/>
    <property type="evidence" value="ECO:0007669"/>
    <property type="project" value="UniProtKB-KW"/>
</dbReference>
<feature type="compositionally biased region" description="Basic and acidic residues" evidence="7">
    <location>
        <begin position="276"/>
        <end position="285"/>
    </location>
</feature>
<dbReference type="Pfam" id="PF22600">
    <property type="entry name" value="MTPAP-like_central"/>
    <property type="match status" value="1"/>
</dbReference>
<dbReference type="InterPro" id="IPR054708">
    <property type="entry name" value="MTPAP-like_central"/>
</dbReference>
<dbReference type="EMBL" id="JARAKH010000011">
    <property type="protein sequence ID" value="KAK8399468.1"/>
    <property type="molecule type" value="Genomic_DNA"/>
</dbReference>
<feature type="compositionally biased region" description="Basic and acidic residues" evidence="7">
    <location>
        <begin position="293"/>
        <end position="311"/>
    </location>
</feature>
<dbReference type="GO" id="GO:0031499">
    <property type="term" value="C:TRAMP complex"/>
    <property type="evidence" value="ECO:0007669"/>
    <property type="project" value="TreeGrafter"/>
</dbReference>
<feature type="region of interest" description="Disordered" evidence="7">
    <location>
        <begin position="192"/>
        <end position="394"/>
    </location>
</feature>
<keyword evidence="4" id="KW-0808">Transferase</keyword>
<keyword evidence="5" id="KW-0479">Metal-binding</keyword>
<comment type="cofactor">
    <cofactor evidence="1">
        <name>Mn(2+)</name>
        <dbReference type="ChEBI" id="CHEBI:29035"/>
    </cofactor>
</comment>
<evidence type="ECO:0000259" key="9">
    <source>
        <dbReference type="Pfam" id="PF22600"/>
    </source>
</evidence>
<dbReference type="EC" id="2.7.7.19" evidence="3"/>
<dbReference type="GO" id="GO:0003729">
    <property type="term" value="F:mRNA binding"/>
    <property type="evidence" value="ECO:0007669"/>
    <property type="project" value="TreeGrafter"/>
</dbReference>
<feature type="compositionally biased region" description="Basic and acidic residues" evidence="7">
    <location>
        <begin position="344"/>
        <end position="394"/>
    </location>
</feature>
<dbReference type="FunFam" id="3.30.460.10:FF:000006">
    <property type="entry name" value="non-canonical poly(A) RNA polymerase PAPD5"/>
    <property type="match status" value="1"/>
</dbReference>
<accession>A0AAW0UJV1</accession>
<feature type="compositionally biased region" description="Basic and acidic residues" evidence="7">
    <location>
        <begin position="323"/>
        <end position="333"/>
    </location>
</feature>
<feature type="compositionally biased region" description="Polar residues" evidence="7">
    <location>
        <begin position="1"/>
        <end position="12"/>
    </location>
</feature>
<dbReference type="InterPro" id="IPR045862">
    <property type="entry name" value="Trf4-like"/>
</dbReference>
<evidence type="ECO:0000256" key="7">
    <source>
        <dbReference type="SAM" id="MobiDB-lite"/>
    </source>
</evidence>
<keyword evidence="8" id="KW-0472">Membrane</keyword>
<evidence type="ECO:0000256" key="5">
    <source>
        <dbReference type="ARBA" id="ARBA00022723"/>
    </source>
</evidence>
<evidence type="ECO:0000256" key="6">
    <source>
        <dbReference type="ARBA" id="ARBA00022842"/>
    </source>
</evidence>
<feature type="compositionally biased region" description="Basic and acidic residues" evidence="7">
    <location>
        <begin position="203"/>
        <end position="213"/>
    </location>
</feature>
<dbReference type="AlphaFoldDB" id="A0AAW0UJV1"/>
<feature type="domain" description="Poly(A) RNA polymerase mitochondrial-like central palm" evidence="9">
    <location>
        <begin position="454"/>
        <end position="578"/>
    </location>
</feature>
<keyword evidence="6" id="KW-0460">Magnesium</keyword>
<evidence type="ECO:0000256" key="3">
    <source>
        <dbReference type="ARBA" id="ARBA00012388"/>
    </source>
</evidence>
<keyword evidence="11" id="KW-1185">Reference proteome</keyword>
<dbReference type="GO" id="GO:1990817">
    <property type="term" value="F:poly(A) RNA polymerase activity"/>
    <property type="evidence" value="ECO:0007669"/>
    <property type="project" value="UniProtKB-EC"/>
</dbReference>
<evidence type="ECO:0000313" key="11">
    <source>
        <dbReference type="Proteomes" id="UP001487740"/>
    </source>
</evidence>
<dbReference type="SUPFAM" id="SSF81301">
    <property type="entry name" value="Nucleotidyltransferase"/>
    <property type="match status" value="1"/>
</dbReference>
<evidence type="ECO:0000256" key="4">
    <source>
        <dbReference type="ARBA" id="ARBA00022679"/>
    </source>
</evidence>
<dbReference type="PANTHER" id="PTHR23092:SF15">
    <property type="entry name" value="INACTIVE NON-CANONICAL POLY(A) RNA POLYMERASE PROTEIN TRF4-2-RELATED"/>
    <property type="match status" value="1"/>
</dbReference>
<comment type="similarity">
    <text evidence="2">Belongs to the DNA polymerase type-B-like family.</text>
</comment>
<feature type="compositionally biased region" description="Basic and acidic residues" evidence="7">
    <location>
        <begin position="16"/>
        <end position="33"/>
    </location>
</feature>
<evidence type="ECO:0000256" key="8">
    <source>
        <dbReference type="SAM" id="Phobius"/>
    </source>
</evidence>
<organism evidence="10 11">
    <name type="scientific">Scylla paramamosain</name>
    <name type="common">Mud crab</name>
    <dbReference type="NCBI Taxonomy" id="85552"/>
    <lineage>
        <taxon>Eukaryota</taxon>
        <taxon>Metazoa</taxon>
        <taxon>Ecdysozoa</taxon>
        <taxon>Arthropoda</taxon>
        <taxon>Crustacea</taxon>
        <taxon>Multicrustacea</taxon>
        <taxon>Malacostraca</taxon>
        <taxon>Eumalacostraca</taxon>
        <taxon>Eucarida</taxon>
        <taxon>Decapoda</taxon>
        <taxon>Pleocyemata</taxon>
        <taxon>Brachyura</taxon>
        <taxon>Eubrachyura</taxon>
        <taxon>Portunoidea</taxon>
        <taxon>Portunidae</taxon>
        <taxon>Portuninae</taxon>
        <taxon>Scylla</taxon>
    </lineage>
</organism>
<dbReference type="Gene3D" id="1.10.1410.10">
    <property type="match status" value="1"/>
</dbReference>
<evidence type="ECO:0000256" key="2">
    <source>
        <dbReference type="ARBA" id="ARBA00008593"/>
    </source>
</evidence>
<gene>
    <name evidence="10" type="ORF">O3P69_003510</name>
</gene>
<feature type="region of interest" description="Disordered" evidence="7">
    <location>
        <begin position="1"/>
        <end position="33"/>
    </location>
</feature>
<dbReference type="GO" id="GO:0005730">
    <property type="term" value="C:nucleolus"/>
    <property type="evidence" value="ECO:0007669"/>
    <property type="project" value="TreeGrafter"/>
</dbReference>
<dbReference type="GO" id="GO:0043634">
    <property type="term" value="P:polyadenylation-dependent ncRNA catabolic process"/>
    <property type="evidence" value="ECO:0007669"/>
    <property type="project" value="TreeGrafter"/>
</dbReference>
<sequence length="687" mass="75156">MSAPVNNTSNLQGEDLPMHRENQEERGAREESARMSRGTSCRLLAWMLVGAVLTAACVGLPLAWTVALEWRTLREAVQAWREEGPHATRLGRLRQGLAAAWWLGPLRPRPALDPLQECGIPADDDWQEVFGMMTKTRQALRCLEEQTAKADEEQEAFSRTLLVALCSLASTVALLVLLGLLCPCRGRRRAQHVHEPSVTLAEQDGKRDTHEPKVTPPRGGQFTQGEGEGMKQRAVQDEDPASLAQHVQEPPVALPQQDARQNTDGPTAYSPIDVQLTHEEGDDKDKKKKLKKKNENKENRAIEDADGKEDTAVDAEQASLDDTATREVEEKGKLAAAECEDEAQDKSTIEEDSKKIMEESKEGDTSVEEDKQKIETEEREHEAALDSRAAPDRKAPGVATLHAEAKAVQERVAIPPALPTTPQEPARGAGQQEDRPRAPWCSLSARYDATLAGLHQEVEDFQRWVSGSEGEGVRRMAPVKAVRRVVKSLWPRARVEVTGSLATGLYLPDSDVDLTVLDQWQAPPLHQLRDALVRRGVAAAASTTVLDRATVPLVKFVHAPTGLHVDVSFGNVAAVRTCAISVRRGGRYLSKEEVPTVMPGGHRRSMLAIEDPLTPGNDVTRASFRAAQVTQAFRDAFQATREFEPVLPLVFGLVLPKTRLGLGSAGCGGGGDGEGLVLTYCSWRCAF</sequence>
<evidence type="ECO:0000256" key="1">
    <source>
        <dbReference type="ARBA" id="ARBA00001936"/>
    </source>
</evidence>
<dbReference type="Proteomes" id="UP001487740">
    <property type="component" value="Unassembled WGS sequence"/>
</dbReference>
<reference evidence="10 11" key="1">
    <citation type="submission" date="2023-03" db="EMBL/GenBank/DDBJ databases">
        <title>High-quality genome of Scylla paramamosain provides insights in environmental adaptation.</title>
        <authorList>
            <person name="Zhang L."/>
        </authorList>
    </citation>
    <scope>NUCLEOTIDE SEQUENCE [LARGE SCALE GENOMIC DNA]</scope>
    <source>
        <strain evidence="10">LZ_2023a</strain>
        <tissue evidence="10">Muscle</tissue>
    </source>
</reference>
<dbReference type="PANTHER" id="PTHR23092">
    <property type="entry name" value="POLY(A) RNA POLYMERASE"/>
    <property type="match status" value="1"/>
</dbReference>
<keyword evidence="8" id="KW-0812">Transmembrane</keyword>
<proteinExistence type="inferred from homology"/>
<dbReference type="CDD" id="cd05402">
    <property type="entry name" value="NT_PAP_TUTase"/>
    <property type="match status" value="1"/>
</dbReference>
<comment type="caution">
    <text evidence="10">The sequence shown here is derived from an EMBL/GenBank/DDBJ whole genome shotgun (WGS) entry which is preliminary data.</text>
</comment>
<dbReference type="GO" id="GO:0031123">
    <property type="term" value="P:RNA 3'-end processing"/>
    <property type="evidence" value="ECO:0007669"/>
    <property type="project" value="TreeGrafter"/>
</dbReference>
<protein>
    <recommendedName>
        <fullName evidence="3">polynucleotide adenylyltransferase</fullName>
        <ecNumber evidence="3">2.7.7.19</ecNumber>
    </recommendedName>
</protein>
<feature type="transmembrane region" description="Helical" evidence="8">
    <location>
        <begin position="43"/>
        <end position="64"/>
    </location>
</feature>
<dbReference type="Gene3D" id="3.30.460.10">
    <property type="entry name" value="Beta Polymerase, domain 2"/>
    <property type="match status" value="1"/>
</dbReference>
<dbReference type="InterPro" id="IPR043519">
    <property type="entry name" value="NT_sf"/>
</dbReference>
<dbReference type="SUPFAM" id="SSF81631">
    <property type="entry name" value="PAP/OAS1 substrate-binding domain"/>
    <property type="match status" value="1"/>
</dbReference>
<evidence type="ECO:0000313" key="10">
    <source>
        <dbReference type="EMBL" id="KAK8399468.1"/>
    </source>
</evidence>
<name>A0AAW0UJV1_SCYPA</name>
<feature type="region of interest" description="Disordered" evidence="7">
    <location>
        <begin position="411"/>
        <end position="437"/>
    </location>
</feature>
<keyword evidence="8" id="KW-1133">Transmembrane helix</keyword>